<accession>A0ABX5KRG0</accession>
<protein>
    <submittedName>
        <fullName evidence="1">Uncharacterized protein</fullName>
    </submittedName>
</protein>
<dbReference type="RefSeq" id="WP_116610707.1">
    <property type="nucleotide sequence ID" value="NZ_QEOB01000004.1"/>
</dbReference>
<comment type="caution">
    <text evidence="1">The sequence shown here is derived from an EMBL/GenBank/DDBJ whole genome shotgun (WGS) entry which is preliminary data.</text>
</comment>
<proteinExistence type="predicted"/>
<organism evidence="1 2">
    <name type="scientific">Paraburkholderia unamae</name>
    <dbReference type="NCBI Taxonomy" id="219649"/>
    <lineage>
        <taxon>Bacteria</taxon>
        <taxon>Pseudomonadati</taxon>
        <taxon>Pseudomonadota</taxon>
        <taxon>Betaproteobacteria</taxon>
        <taxon>Burkholderiales</taxon>
        <taxon>Burkholderiaceae</taxon>
        <taxon>Paraburkholderia</taxon>
    </lineage>
</organism>
<evidence type="ECO:0000313" key="1">
    <source>
        <dbReference type="EMBL" id="PVX85139.1"/>
    </source>
</evidence>
<keyword evidence="2" id="KW-1185">Reference proteome</keyword>
<sequence>MAMNPSGAMQPLAGLRLVEACEAARREPALLRPLTLLAAAWPGCERDRLLDQPLAERNRALLALRALSFGPVLEGYAECAACGAPMTFHLAVKDALASLDACAASVPDDAAWRVREATTADLLAASRMPDDEAAERELLRRCLVESATNAKNEVTTATPAALAEFERIHAAAELHCALTCPQCGHAAHHELDLADFVWREARHAARRLLADIHTLALHYGWSEAAIAAMSQARRDAYLELLDA</sequence>
<name>A0ABX5KRG0_9BURK</name>
<dbReference type="Proteomes" id="UP000245712">
    <property type="component" value="Unassembled WGS sequence"/>
</dbReference>
<gene>
    <name evidence="1" type="ORF">C7402_104383</name>
</gene>
<evidence type="ECO:0000313" key="2">
    <source>
        <dbReference type="Proteomes" id="UP000245712"/>
    </source>
</evidence>
<reference evidence="1 2" key="1">
    <citation type="submission" date="2018-05" db="EMBL/GenBank/DDBJ databases">
        <title>Genomic Encyclopedia of Type Strains, Phase IV (KMG-V): Genome sequencing to study the core and pangenomes of soil and plant-associated prokaryotes.</title>
        <authorList>
            <person name="Whitman W."/>
        </authorList>
    </citation>
    <scope>NUCLEOTIDE SEQUENCE [LARGE SCALE GENOMIC DNA]</scope>
    <source>
        <strain evidence="1 2">SCZa-39</strain>
    </source>
</reference>
<dbReference type="EMBL" id="QEOB01000004">
    <property type="protein sequence ID" value="PVX85139.1"/>
    <property type="molecule type" value="Genomic_DNA"/>
</dbReference>